<dbReference type="Pfam" id="PF01627">
    <property type="entry name" value="Hpt"/>
    <property type="match status" value="1"/>
</dbReference>
<dbReference type="PROSITE" id="PS50894">
    <property type="entry name" value="HPT"/>
    <property type="match status" value="1"/>
</dbReference>
<gene>
    <name evidence="4" type="primary">rpfC_6</name>
    <name evidence="4" type="ORF">GALL_53490</name>
</gene>
<keyword evidence="1" id="KW-0597">Phosphoprotein</keyword>
<dbReference type="Gene3D" id="1.20.120.160">
    <property type="entry name" value="HPT domain"/>
    <property type="match status" value="1"/>
</dbReference>
<evidence type="ECO:0000256" key="1">
    <source>
        <dbReference type="ARBA" id="ARBA00022553"/>
    </source>
</evidence>
<name>A0A1J5TIK6_9ZZZZ</name>
<sequence length="272" mass="29229">MTKPRSSGTAPTLGEDTHRRTMRGAVLVIEDEAMVREVLSACFILLGYTVDSVDRVEGALALLNARRYDVIFVDRVMPGIGGAAGVAKIRKLLAGRRCLIIGMSGNASPKIVEDWRLEGIDAFAEKPINLDRLRAILGIGQPGMSASGHPHAGPESEQRTPAVLDDSVREEIEALGRRTGRELYLPMWREFVASLPGHLKEIETALADSDPGRIADSAHGLRGFARAIGAMELAEACGAIEDEGPVARDSRRGELLAGLRHAIARVRAVDLG</sequence>
<dbReference type="PANTHER" id="PTHR44591">
    <property type="entry name" value="STRESS RESPONSE REGULATOR PROTEIN 1"/>
    <property type="match status" value="1"/>
</dbReference>
<dbReference type="SMART" id="SM00073">
    <property type="entry name" value="HPT"/>
    <property type="match status" value="1"/>
</dbReference>
<evidence type="ECO:0000259" key="3">
    <source>
        <dbReference type="PROSITE" id="PS50894"/>
    </source>
</evidence>
<dbReference type="SUPFAM" id="SSF52172">
    <property type="entry name" value="CheY-like"/>
    <property type="match status" value="1"/>
</dbReference>
<dbReference type="PROSITE" id="PS50110">
    <property type="entry name" value="RESPONSE_REGULATORY"/>
    <property type="match status" value="1"/>
</dbReference>
<dbReference type="EC" id="2.7.13.3" evidence="4"/>
<evidence type="ECO:0000259" key="2">
    <source>
        <dbReference type="PROSITE" id="PS50110"/>
    </source>
</evidence>
<dbReference type="GO" id="GO:0000160">
    <property type="term" value="P:phosphorelay signal transduction system"/>
    <property type="evidence" value="ECO:0007669"/>
    <property type="project" value="InterPro"/>
</dbReference>
<keyword evidence="4" id="KW-0808">Transferase</keyword>
<evidence type="ECO:0000313" key="4">
    <source>
        <dbReference type="EMBL" id="OIR13532.1"/>
    </source>
</evidence>
<dbReference type="PANTHER" id="PTHR44591:SF3">
    <property type="entry name" value="RESPONSE REGULATORY DOMAIN-CONTAINING PROTEIN"/>
    <property type="match status" value="1"/>
</dbReference>
<dbReference type="AlphaFoldDB" id="A0A1J5TIK6"/>
<reference evidence="4" key="1">
    <citation type="submission" date="2016-10" db="EMBL/GenBank/DDBJ databases">
        <title>Sequence of Gallionella enrichment culture.</title>
        <authorList>
            <person name="Poehlein A."/>
            <person name="Muehling M."/>
            <person name="Daniel R."/>
        </authorList>
    </citation>
    <scope>NUCLEOTIDE SEQUENCE</scope>
</reference>
<dbReference type="GO" id="GO:0004673">
    <property type="term" value="F:protein histidine kinase activity"/>
    <property type="evidence" value="ECO:0007669"/>
    <property type="project" value="UniProtKB-EC"/>
</dbReference>
<comment type="caution">
    <text evidence="4">The sequence shown here is derived from an EMBL/GenBank/DDBJ whole genome shotgun (WGS) entry which is preliminary data.</text>
</comment>
<dbReference type="Gene3D" id="3.40.50.2300">
    <property type="match status" value="1"/>
</dbReference>
<dbReference type="InterPro" id="IPR050595">
    <property type="entry name" value="Bact_response_regulator"/>
</dbReference>
<dbReference type="EMBL" id="MLJW01000014">
    <property type="protein sequence ID" value="OIR13532.1"/>
    <property type="molecule type" value="Genomic_DNA"/>
</dbReference>
<accession>A0A1J5TIK6</accession>
<dbReference type="InterPro" id="IPR008207">
    <property type="entry name" value="Sig_transdc_His_kin_Hpt_dom"/>
</dbReference>
<proteinExistence type="predicted"/>
<dbReference type="InterPro" id="IPR036641">
    <property type="entry name" value="HPT_dom_sf"/>
</dbReference>
<organism evidence="4">
    <name type="scientific">mine drainage metagenome</name>
    <dbReference type="NCBI Taxonomy" id="410659"/>
    <lineage>
        <taxon>unclassified sequences</taxon>
        <taxon>metagenomes</taxon>
        <taxon>ecological metagenomes</taxon>
    </lineage>
</organism>
<dbReference type="SMART" id="SM00448">
    <property type="entry name" value="REC"/>
    <property type="match status" value="1"/>
</dbReference>
<dbReference type="SUPFAM" id="SSF47226">
    <property type="entry name" value="Histidine-containing phosphotransfer domain, HPT domain"/>
    <property type="match status" value="1"/>
</dbReference>
<dbReference type="Pfam" id="PF00072">
    <property type="entry name" value="Response_reg"/>
    <property type="match status" value="1"/>
</dbReference>
<feature type="domain" description="HPt" evidence="3">
    <location>
        <begin position="180"/>
        <end position="272"/>
    </location>
</feature>
<protein>
    <submittedName>
        <fullName evidence="4">Sensory/regulatory protein RpfC</fullName>
        <ecNumber evidence="4">2.7.13.3</ecNumber>
    </submittedName>
</protein>
<dbReference type="CDD" id="cd17546">
    <property type="entry name" value="REC_hyHK_CKI1_RcsC-like"/>
    <property type="match status" value="1"/>
</dbReference>
<dbReference type="InterPro" id="IPR011006">
    <property type="entry name" value="CheY-like_superfamily"/>
</dbReference>
<dbReference type="InterPro" id="IPR001789">
    <property type="entry name" value="Sig_transdc_resp-reg_receiver"/>
</dbReference>
<feature type="domain" description="Response regulatory" evidence="2">
    <location>
        <begin position="25"/>
        <end position="141"/>
    </location>
</feature>